<dbReference type="SUPFAM" id="SSF55753">
    <property type="entry name" value="Actin depolymerizing proteins"/>
    <property type="match status" value="1"/>
</dbReference>
<dbReference type="GO" id="GO:0005737">
    <property type="term" value="C:cytoplasm"/>
    <property type="evidence" value="ECO:0007669"/>
    <property type="project" value="TreeGrafter"/>
</dbReference>
<gene>
    <name evidence="4" type="ORF">OS493_019161</name>
</gene>
<dbReference type="SMART" id="SM00262">
    <property type="entry name" value="GEL"/>
    <property type="match status" value="1"/>
</dbReference>
<protein>
    <recommendedName>
        <fullName evidence="3">Gelsolin-like domain-containing protein</fullName>
    </recommendedName>
</protein>
<evidence type="ECO:0000256" key="1">
    <source>
        <dbReference type="SAM" id="MobiDB-lite"/>
    </source>
</evidence>
<dbReference type="Proteomes" id="UP001163046">
    <property type="component" value="Unassembled WGS sequence"/>
</dbReference>
<feature type="compositionally biased region" description="Basic and acidic residues" evidence="1">
    <location>
        <begin position="56"/>
        <end position="72"/>
    </location>
</feature>
<dbReference type="EMBL" id="MU827312">
    <property type="protein sequence ID" value="KAJ7360069.1"/>
    <property type="molecule type" value="Genomic_DNA"/>
</dbReference>
<proteinExistence type="predicted"/>
<evidence type="ECO:0000259" key="3">
    <source>
        <dbReference type="Pfam" id="PF00626"/>
    </source>
</evidence>
<dbReference type="AlphaFoldDB" id="A0A9X0CLP5"/>
<dbReference type="GO" id="GO:0051015">
    <property type="term" value="F:actin filament binding"/>
    <property type="evidence" value="ECO:0007669"/>
    <property type="project" value="InterPro"/>
</dbReference>
<dbReference type="GO" id="GO:0015629">
    <property type="term" value="C:actin cytoskeleton"/>
    <property type="evidence" value="ECO:0007669"/>
    <property type="project" value="TreeGrafter"/>
</dbReference>
<evidence type="ECO:0000313" key="5">
    <source>
        <dbReference type="Proteomes" id="UP001163046"/>
    </source>
</evidence>
<feature type="transmembrane region" description="Helical" evidence="2">
    <location>
        <begin position="177"/>
        <end position="198"/>
    </location>
</feature>
<feature type="compositionally biased region" description="Basic and acidic residues" evidence="1">
    <location>
        <begin position="1"/>
        <end position="13"/>
    </location>
</feature>
<comment type="caution">
    <text evidence="4">The sequence shown here is derived from an EMBL/GenBank/DDBJ whole genome shotgun (WGS) entry which is preliminary data.</text>
</comment>
<dbReference type="PANTHER" id="PTHR11977">
    <property type="entry name" value="VILLIN"/>
    <property type="match status" value="1"/>
</dbReference>
<name>A0A9X0CLP5_9CNID</name>
<dbReference type="InterPro" id="IPR029006">
    <property type="entry name" value="ADF-H/Gelsolin-like_dom_sf"/>
</dbReference>
<evidence type="ECO:0000313" key="4">
    <source>
        <dbReference type="EMBL" id="KAJ7360069.1"/>
    </source>
</evidence>
<reference evidence="4" key="1">
    <citation type="submission" date="2023-01" db="EMBL/GenBank/DDBJ databases">
        <title>Genome assembly of the deep-sea coral Lophelia pertusa.</title>
        <authorList>
            <person name="Herrera S."/>
            <person name="Cordes E."/>
        </authorList>
    </citation>
    <scope>NUCLEOTIDE SEQUENCE</scope>
    <source>
        <strain evidence="4">USNM1676648</strain>
        <tissue evidence="4">Polyp</tissue>
    </source>
</reference>
<dbReference type="GO" id="GO:0008154">
    <property type="term" value="P:actin polymerization or depolymerization"/>
    <property type="evidence" value="ECO:0007669"/>
    <property type="project" value="TreeGrafter"/>
</dbReference>
<feature type="region of interest" description="Disordered" evidence="1">
    <location>
        <begin position="49"/>
        <end position="72"/>
    </location>
</feature>
<dbReference type="InterPro" id="IPR007122">
    <property type="entry name" value="Villin/Gelsolin"/>
</dbReference>
<organism evidence="4 5">
    <name type="scientific">Desmophyllum pertusum</name>
    <dbReference type="NCBI Taxonomy" id="174260"/>
    <lineage>
        <taxon>Eukaryota</taxon>
        <taxon>Metazoa</taxon>
        <taxon>Cnidaria</taxon>
        <taxon>Anthozoa</taxon>
        <taxon>Hexacorallia</taxon>
        <taxon>Scleractinia</taxon>
        <taxon>Caryophylliina</taxon>
        <taxon>Caryophylliidae</taxon>
        <taxon>Desmophyllum</taxon>
    </lineage>
</organism>
<dbReference type="Pfam" id="PF00626">
    <property type="entry name" value="Gelsolin"/>
    <property type="match status" value="1"/>
</dbReference>
<sequence>MVDRSNKNERFEGGKYANQVRSDRGGKPTLEVLDNCVISAIPEELLEIFPEGGEPGTKRPKDKGPDKTDSGAPHFEKVLLRLSDESGQMTFNEVVSGKGVTKSELKSDDVFILDSGKHCFVWIGKGASHEEKRNGLSYAHLNINFASQLIGFSSAGLSEVSAVSSPSANLTLQTMCWHVLGLGLSSFCVLYAFPVFVCPNNRTTLKILKTHFNPSLLSKKERKSMNSTVHSIENEAVCSDAQWKKQRPSAYDSMDMIK</sequence>
<dbReference type="OrthoDB" id="6375767at2759"/>
<dbReference type="PANTHER" id="PTHR11977:SF130">
    <property type="entry name" value="SEVERIN"/>
    <property type="match status" value="1"/>
</dbReference>
<keyword evidence="2" id="KW-0472">Membrane</keyword>
<feature type="domain" description="Gelsolin-like" evidence="3">
    <location>
        <begin position="101"/>
        <end position="135"/>
    </location>
</feature>
<keyword evidence="2" id="KW-0812">Transmembrane</keyword>
<evidence type="ECO:0000256" key="2">
    <source>
        <dbReference type="SAM" id="Phobius"/>
    </source>
</evidence>
<dbReference type="Gene3D" id="3.40.20.10">
    <property type="entry name" value="Severin"/>
    <property type="match status" value="1"/>
</dbReference>
<accession>A0A9X0CLP5</accession>
<dbReference type="InterPro" id="IPR007123">
    <property type="entry name" value="Gelsolin-like_dom"/>
</dbReference>
<keyword evidence="2" id="KW-1133">Transmembrane helix</keyword>
<keyword evidence="5" id="KW-1185">Reference proteome</keyword>
<feature type="region of interest" description="Disordered" evidence="1">
    <location>
        <begin position="1"/>
        <end position="27"/>
    </location>
</feature>